<evidence type="ECO:0000313" key="2">
    <source>
        <dbReference type="EMBL" id="WHP82198.1"/>
    </source>
</evidence>
<name>A0ABY8SED9_9GAMM</name>
<keyword evidence="1" id="KW-0812">Transmembrane</keyword>
<evidence type="ECO:0008006" key="4">
    <source>
        <dbReference type="Google" id="ProtNLM"/>
    </source>
</evidence>
<proteinExistence type="predicted"/>
<dbReference type="GeneID" id="33941304"/>
<feature type="transmembrane region" description="Helical" evidence="1">
    <location>
        <begin position="48"/>
        <end position="72"/>
    </location>
</feature>
<dbReference type="EMBL" id="CP094302">
    <property type="protein sequence ID" value="WHP82198.1"/>
    <property type="molecule type" value="Genomic_DNA"/>
</dbReference>
<sequence>MKYLFKQRVIAFVGVIFFMGLAVGVSYLGMYKLTEYLSYPDVVNFSFWVFFAAAFFFFFSPLLAMLFPIVFTGKQISVTSGKKLLKAVFIILGLTVLGMFIFSERYTASLMDKGYTECPGIPSGWMPGIAKKYAIEPSFCAQH</sequence>
<keyword evidence="3" id="KW-1185">Reference proteome</keyword>
<feature type="transmembrane region" description="Helical" evidence="1">
    <location>
        <begin position="84"/>
        <end position="102"/>
    </location>
</feature>
<organism evidence="2 3">
    <name type="scientific">Edwardsiella anguillarum</name>
    <dbReference type="NCBI Taxonomy" id="1821960"/>
    <lineage>
        <taxon>Bacteria</taxon>
        <taxon>Pseudomonadati</taxon>
        <taxon>Pseudomonadota</taxon>
        <taxon>Gammaproteobacteria</taxon>
        <taxon>Enterobacterales</taxon>
        <taxon>Hafniaceae</taxon>
        <taxon>Edwardsiella</taxon>
    </lineage>
</organism>
<keyword evidence="1" id="KW-1133">Transmembrane helix</keyword>
<keyword evidence="1" id="KW-0472">Membrane</keyword>
<dbReference type="RefSeq" id="WP_034163455.1">
    <property type="nucleotide sequence ID" value="NZ_CP094302.2"/>
</dbReference>
<evidence type="ECO:0000256" key="1">
    <source>
        <dbReference type="SAM" id="Phobius"/>
    </source>
</evidence>
<reference evidence="2 3" key="1">
    <citation type="submission" date="2022-03" db="EMBL/GenBank/DDBJ databases">
        <title>Survey of Intraspecific Variation of Edwardsiella anguillarum Isolates from Non-Anguillid Fish Host Originating from Varied Geographic Locations.</title>
        <authorList>
            <person name="Armwood A.R."/>
            <person name="Woodyard E."/>
            <person name="Waldbieser G.C."/>
            <person name="Camus A.C."/>
            <person name="Divya D."/>
            <person name="Tekedar H."/>
            <person name="Soto E."/>
            <person name="Stein C."/>
            <person name="Ucko M."/>
            <person name="Ware C."/>
            <person name="Griffin M.J."/>
        </authorList>
    </citation>
    <scope>NUCLEOTIDE SEQUENCE [LARGE SCALE GENOMIC DNA]</scope>
    <source>
        <strain evidence="2 3">R18-35-2</strain>
    </source>
</reference>
<gene>
    <name evidence="2" type="ORF">MQ095_10290</name>
</gene>
<feature type="transmembrane region" description="Helical" evidence="1">
    <location>
        <begin position="9"/>
        <end position="28"/>
    </location>
</feature>
<evidence type="ECO:0000313" key="3">
    <source>
        <dbReference type="Proteomes" id="UP001238370"/>
    </source>
</evidence>
<dbReference type="Proteomes" id="UP001238370">
    <property type="component" value="Chromosome"/>
</dbReference>
<accession>A0ABY8SED9</accession>
<protein>
    <recommendedName>
        <fullName evidence="4">DUF1240 domain-containing protein</fullName>
    </recommendedName>
</protein>